<dbReference type="Gene3D" id="1.20.120.450">
    <property type="entry name" value="dinb family like domain"/>
    <property type="match status" value="1"/>
</dbReference>
<proteinExistence type="predicted"/>
<evidence type="ECO:0000259" key="1">
    <source>
        <dbReference type="Pfam" id="PF12867"/>
    </source>
</evidence>
<accession>A0A8J7TPR0</accession>
<dbReference type="Proteomes" id="UP000664277">
    <property type="component" value="Unassembled WGS sequence"/>
</dbReference>
<organism evidence="2 3">
    <name type="scientific">Candidatus Obscuribacter phosphatis</name>
    <dbReference type="NCBI Taxonomy" id="1906157"/>
    <lineage>
        <taxon>Bacteria</taxon>
        <taxon>Bacillati</taxon>
        <taxon>Candidatus Melainabacteria</taxon>
        <taxon>Candidatus Obscuribacterales</taxon>
        <taxon>Candidatus Obscuribacteraceae</taxon>
        <taxon>Candidatus Obscuribacter</taxon>
    </lineage>
</organism>
<dbReference type="Pfam" id="PF12867">
    <property type="entry name" value="DinB_2"/>
    <property type="match status" value="1"/>
</dbReference>
<dbReference type="InterPro" id="IPR034660">
    <property type="entry name" value="DinB/YfiT-like"/>
</dbReference>
<feature type="domain" description="DinB-like" evidence="1">
    <location>
        <begin position="43"/>
        <end position="186"/>
    </location>
</feature>
<dbReference type="SUPFAM" id="SSF109854">
    <property type="entry name" value="DinB/YfiT-like putative metalloenzymes"/>
    <property type="match status" value="1"/>
</dbReference>
<evidence type="ECO:0000313" key="2">
    <source>
        <dbReference type="EMBL" id="MBN8662293.1"/>
    </source>
</evidence>
<reference evidence="2" key="1">
    <citation type="submission" date="2021-02" db="EMBL/GenBank/DDBJ databases">
        <title>Genome-Resolved Metagenomics of a Microbial Community Performing Photosynthetic Biological Nutrient Removal.</title>
        <authorList>
            <person name="Mcdaniel E.A."/>
        </authorList>
    </citation>
    <scope>NUCLEOTIDE SEQUENCE</scope>
    <source>
        <strain evidence="2">UWPOB_OBS1</strain>
    </source>
</reference>
<sequence>MQQEPKLDRPGAGLPFYEWALVKFVIFPLRMQRASKAAALRDFQQETKDILEAVGSLSVEQLGERRLIKRLPGLEDSSRFWSCAMTMQHLIIVGKRMQKVLEALSSGSNELPAASIEAVKPSAQVDPTTIIDDFKEMTKDFVEKVERLDLAAHPNVKFKHPWFGDMNALEWLAFAAPHQQIHLRQIKEIIKQL</sequence>
<protein>
    <submittedName>
        <fullName evidence="2">DinB family protein</fullName>
    </submittedName>
</protein>
<dbReference type="EMBL" id="JAFLCK010000035">
    <property type="protein sequence ID" value="MBN8662293.1"/>
    <property type="molecule type" value="Genomic_DNA"/>
</dbReference>
<comment type="caution">
    <text evidence="2">The sequence shown here is derived from an EMBL/GenBank/DDBJ whole genome shotgun (WGS) entry which is preliminary data.</text>
</comment>
<dbReference type="InterPro" id="IPR024775">
    <property type="entry name" value="DinB-like"/>
</dbReference>
<dbReference type="AlphaFoldDB" id="A0A8J7TPR0"/>
<gene>
    <name evidence="2" type="ORF">J0M35_18125</name>
</gene>
<name>A0A8J7TPR0_9BACT</name>
<evidence type="ECO:0000313" key="3">
    <source>
        <dbReference type="Proteomes" id="UP000664277"/>
    </source>
</evidence>